<reference evidence="1" key="1">
    <citation type="journal article" date="2023" name="Microbiol Resour">
        <title>Genome Sequences of Rhodoplanes serenus and Two Thermotolerant Strains, Rhodoplanes tepidamans and 'Rhodoplanes cryptolactis,' Further Refine the Genus.</title>
        <authorList>
            <person name="Rayyan A.A."/>
            <person name="Kyndt J.A."/>
        </authorList>
    </citation>
    <scope>NUCLEOTIDE SEQUENCE</scope>
    <source>
        <strain evidence="1">DSM 9987</strain>
    </source>
</reference>
<accession>A0ABT5JF99</accession>
<reference evidence="1" key="2">
    <citation type="submission" date="2023-02" db="EMBL/GenBank/DDBJ databases">
        <authorList>
            <person name="Rayyan A."/>
            <person name="Meyer T."/>
            <person name="Kyndt J.A."/>
        </authorList>
    </citation>
    <scope>NUCLEOTIDE SEQUENCE</scope>
    <source>
        <strain evidence="1">DSM 9987</strain>
    </source>
</reference>
<protein>
    <submittedName>
        <fullName evidence="1">DUF1320 domain-containing protein</fullName>
    </submittedName>
</protein>
<sequence>MTAYATVADMVSRFGETEVLRFSAGDGALPETIQPERIERAIGDASALIDSYLRRRYAVPLAVVPQAVERAACVLARYDLAQGGDREPTEQMRLARKEAIAWLEGIAAGTVTLEGVATLSAGSSARVQDRDAVFGSASLRDW</sequence>
<name>A0ABT5JF99_RHOTP</name>
<keyword evidence="2" id="KW-1185">Reference proteome</keyword>
<comment type="caution">
    <text evidence="1">The sequence shown here is derived from an EMBL/GenBank/DDBJ whole genome shotgun (WGS) entry which is preliminary data.</text>
</comment>
<dbReference type="InterPro" id="IPR009752">
    <property type="entry name" value="Phage_Mu_GpJ"/>
</dbReference>
<dbReference type="Proteomes" id="UP001165652">
    <property type="component" value="Unassembled WGS sequence"/>
</dbReference>
<proteinExistence type="predicted"/>
<evidence type="ECO:0000313" key="1">
    <source>
        <dbReference type="EMBL" id="MDC7787969.1"/>
    </source>
</evidence>
<dbReference type="RefSeq" id="WP_272778805.1">
    <property type="nucleotide sequence ID" value="NZ_JAQQLI010000035.1"/>
</dbReference>
<gene>
    <name evidence="1" type="ORF">PQJ73_19955</name>
</gene>
<evidence type="ECO:0000313" key="2">
    <source>
        <dbReference type="Proteomes" id="UP001165652"/>
    </source>
</evidence>
<dbReference type="Pfam" id="PF07030">
    <property type="entry name" value="Phage_Mu_Gp36"/>
    <property type="match status" value="1"/>
</dbReference>
<dbReference type="EMBL" id="JAQQLI010000035">
    <property type="protein sequence ID" value="MDC7787969.1"/>
    <property type="molecule type" value="Genomic_DNA"/>
</dbReference>
<organism evidence="1 2">
    <name type="scientific">Rhodoplanes tepidamans</name>
    <name type="common">Rhodoplanes cryptolactis</name>
    <dbReference type="NCBI Taxonomy" id="200616"/>
    <lineage>
        <taxon>Bacteria</taxon>
        <taxon>Pseudomonadati</taxon>
        <taxon>Pseudomonadota</taxon>
        <taxon>Alphaproteobacteria</taxon>
        <taxon>Hyphomicrobiales</taxon>
        <taxon>Nitrobacteraceae</taxon>
        <taxon>Rhodoplanes</taxon>
    </lineage>
</organism>